<keyword evidence="6 15" id="KW-0548">Nucleotidyltransferase</keyword>
<dbReference type="SMART" id="SM00480">
    <property type="entry name" value="POL3Bc"/>
    <property type="match status" value="1"/>
</dbReference>
<dbReference type="InterPro" id="IPR022634">
    <property type="entry name" value="DNA_polIII_beta_N"/>
</dbReference>
<keyword evidence="9" id="KW-0238">DNA-binding</keyword>
<evidence type="ECO:0000256" key="4">
    <source>
        <dbReference type="ARBA" id="ARBA00022490"/>
    </source>
</evidence>
<keyword evidence="7" id="KW-0235">DNA replication</keyword>
<dbReference type="CDD" id="cd00140">
    <property type="entry name" value="beta_clamp"/>
    <property type="match status" value="1"/>
</dbReference>
<dbReference type="InterPro" id="IPR022635">
    <property type="entry name" value="DNA_polIII_beta_C"/>
</dbReference>
<evidence type="ECO:0000256" key="5">
    <source>
        <dbReference type="ARBA" id="ARBA00022679"/>
    </source>
</evidence>
<dbReference type="Gene3D" id="3.10.150.10">
    <property type="entry name" value="DNA Polymerase III, subunit A, domain 2"/>
    <property type="match status" value="1"/>
</dbReference>
<evidence type="ECO:0000259" key="14">
    <source>
        <dbReference type="Pfam" id="PF02768"/>
    </source>
</evidence>
<organism evidence="15">
    <name type="scientific">Thermodesulfovibrio autotrophicus</name>
    <dbReference type="NCBI Taxonomy" id="3118333"/>
    <lineage>
        <taxon>Bacteria</taxon>
        <taxon>Pseudomonadati</taxon>
        <taxon>Nitrospirota</taxon>
        <taxon>Thermodesulfovibrionia</taxon>
        <taxon>Thermodesulfovibrionales</taxon>
        <taxon>Thermodesulfovibrionaceae</taxon>
        <taxon>Thermodesulfovibrio</taxon>
    </lineage>
</organism>
<dbReference type="SUPFAM" id="SSF55979">
    <property type="entry name" value="DNA clamp"/>
    <property type="match status" value="3"/>
</dbReference>
<evidence type="ECO:0000256" key="7">
    <source>
        <dbReference type="ARBA" id="ARBA00022705"/>
    </source>
</evidence>
<dbReference type="GO" id="GO:0003887">
    <property type="term" value="F:DNA-directed DNA polymerase activity"/>
    <property type="evidence" value="ECO:0007669"/>
    <property type="project" value="UniProtKB-KW"/>
</dbReference>
<evidence type="ECO:0000256" key="1">
    <source>
        <dbReference type="ARBA" id="ARBA00004496"/>
    </source>
</evidence>
<dbReference type="GO" id="GO:0006271">
    <property type="term" value="P:DNA strand elongation involved in DNA replication"/>
    <property type="evidence" value="ECO:0007669"/>
    <property type="project" value="TreeGrafter"/>
</dbReference>
<keyword evidence="5 15" id="KW-0808">Transferase</keyword>
<dbReference type="GO" id="GO:0008408">
    <property type="term" value="F:3'-5' exonuclease activity"/>
    <property type="evidence" value="ECO:0007669"/>
    <property type="project" value="InterPro"/>
</dbReference>
<evidence type="ECO:0000256" key="10">
    <source>
        <dbReference type="ARBA" id="ARBA00030988"/>
    </source>
</evidence>
<dbReference type="InterPro" id="IPR022637">
    <property type="entry name" value="DNA_polIII_beta_cen"/>
</dbReference>
<protein>
    <recommendedName>
        <fullName evidence="3">Beta sliding clamp</fullName>
    </recommendedName>
    <alternativeName>
        <fullName evidence="11">Beta-clamp processivity factor</fullName>
    </alternativeName>
    <alternativeName>
        <fullName evidence="10">DNA polymerase III beta sliding clamp subunit</fullName>
    </alternativeName>
</protein>
<dbReference type="EMBL" id="CP144373">
    <property type="protein sequence ID" value="XCH46814.1"/>
    <property type="molecule type" value="Genomic_DNA"/>
</dbReference>
<dbReference type="Pfam" id="PF00712">
    <property type="entry name" value="DNA_pol3_beta"/>
    <property type="match status" value="1"/>
</dbReference>
<comment type="similarity">
    <text evidence="2">Belongs to the beta sliding clamp family.</text>
</comment>
<evidence type="ECO:0000256" key="9">
    <source>
        <dbReference type="ARBA" id="ARBA00023125"/>
    </source>
</evidence>
<dbReference type="GO" id="GO:0003677">
    <property type="term" value="F:DNA binding"/>
    <property type="evidence" value="ECO:0007669"/>
    <property type="project" value="UniProtKB-KW"/>
</dbReference>
<dbReference type="KEGG" id="taut:V4D30_00715"/>
<evidence type="ECO:0000256" key="6">
    <source>
        <dbReference type="ARBA" id="ARBA00022695"/>
    </source>
</evidence>
<feature type="domain" description="DNA polymerase III beta sliding clamp central" evidence="13">
    <location>
        <begin position="129"/>
        <end position="250"/>
    </location>
</feature>
<reference evidence="15" key="1">
    <citation type="submission" date="2024-01" db="EMBL/GenBank/DDBJ databases">
        <title>The first autotrophic representatives of the genus Thermodesulfovibrio.</title>
        <authorList>
            <person name="Maltseva A.I."/>
            <person name="Elcheninov A.G."/>
            <person name="Kublanov I.V."/>
            <person name="Lebedinsky A.V."/>
            <person name="Frolov E.N."/>
        </authorList>
    </citation>
    <scope>NUCLEOTIDE SEQUENCE</scope>
    <source>
        <strain evidence="15">3907-1M</strain>
    </source>
</reference>
<evidence type="ECO:0000313" key="15">
    <source>
        <dbReference type="EMBL" id="XCH46814.1"/>
    </source>
</evidence>
<comment type="subcellular location">
    <subcellularLocation>
        <location evidence="1">Cytoplasm</location>
    </subcellularLocation>
</comment>
<dbReference type="PANTHER" id="PTHR30478">
    <property type="entry name" value="DNA POLYMERASE III SUBUNIT BETA"/>
    <property type="match status" value="1"/>
</dbReference>
<gene>
    <name evidence="15" type="primary">dnaN</name>
    <name evidence="15" type="ORF">V4D30_00715</name>
</gene>
<accession>A0AAU8GZW7</accession>
<evidence type="ECO:0000259" key="13">
    <source>
        <dbReference type="Pfam" id="PF02767"/>
    </source>
</evidence>
<dbReference type="Pfam" id="PF02767">
    <property type="entry name" value="DNA_pol3_beta_2"/>
    <property type="match status" value="1"/>
</dbReference>
<evidence type="ECO:0000259" key="12">
    <source>
        <dbReference type="Pfam" id="PF00712"/>
    </source>
</evidence>
<dbReference type="AlphaFoldDB" id="A0AAU8GZW7"/>
<dbReference type="PANTHER" id="PTHR30478:SF0">
    <property type="entry name" value="BETA SLIDING CLAMP"/>
    <property type="match status" value="1"/>
</dbReference>
<dbReference type="InterPro" id="IPR001001">
    <property type="entry name" value="DNA_polIII_beta"/>
</dbReference>
<evidence type="ECO:0000256" key="3">
    <source>
        <dbReference type="ARBA" id="ARBA00021035"/>
    </source>
</evidence>
<dbReference type="GO" id="GO:0009360">
    <property type="term" value="C:DNA polymerase III complex"/>
    <property type="evidence" value="ECO:0007669"/>
    <property type="project" value="InterPro"/>
</dbReference>
<feature type="domain" description="DNA polymerase III beta sliding clamp N-terminal" evidence="12">
    <location>
        <begin position="9"/>
        <end position="114"/>
    </location>
</feature>
<dbReference type="InterPro" id="IPR046938">
    <property type="entry name" value="DNA_clamp_sf"/>
</dbReference>
<dbReference type="Gene3D" id="3.70.10.10">
    <property type="match status" value="1"/>
</dbReference>
<keyword evidence="4" id="KW-0963">Cytoplasm</keyword>
<proteinExistence type="inferred from homology"/>
<dbReference type="Pfam" id="PF02768">
    <property type="entry name" value="DNA_pol3_beta_3"/>
    <property type="match status" value="1"/>
</dbReference>
<name>A0AAU8GZW7_9BACT</name>
<keyword evidence="8" id="KW-0239">DNA-directed DNA polymerase</keyword>
<dbReference type="RefSeq" id="WP_353684337.1">
    <property type="nucleotide sequence ID" value="NZ_CP144373.1"/>
</dbReference>
<dbReference type="GO" id="GO:0005737">
    <property type="term" value="C:cytoplasm"/>
    <property type="evidence" value="ECO:0007669"/>
    <property type="project" value="UniProtKB-SubCell"/>
</dbReference>
<evidence type="ECO:0000256" key="11">
    <source>
        <dbReference type="ARBA" id="ARBA00033276"/>
    </source>
</evidence>
<sequence length="376" mass="43230">MITITLDRKNLYEKIKGIQGVAWIDTQESCLIDVKQDLIGFASTNLELFIKTYLPIENNCQDFKTCVNAKKFYEIIKNLPDDTVTLDFDNGYCLIQSGKSKFKILTGKEEYFPKFEMDDGGCDYSIFMPADKLIKALDKVLYALSDQGSINHALDNLLIKDNPMATTLEFVASDGHRLAIYTIYMPSSKYDFETDEENVYSYLITKKSALELKKFITFKNHLQMIVFKNTICFKETDEFYTRLASGTYPNYEPIIAQIIQGNNKVAVVDKESFINAVKRVSIVSHEINKTVILKFTKDQLEIKANSDIGDAAEKLDIKYNDDELIIAFNAKYLIEGISRCEKNEIELKLDTPESALYLEEKYEDGKYQYFLMPIRL</sequence>
<evidence type="ECO:0000256" key="2">
    <source>
        <dbReference type="ARBA" id="ARBA00010752"/>
    </source>
</evidence>
<evidence type="ECO:0000256" key="8">
    <source>
        <dbReference type="ARBA" id="ARBA00022932"/>
    </source>
</evidence>
<feature type="domain" description="DNA polymerase III beta sliding clamp C-terminal" evidence="14">
    <location>
        <begin position="261"/>
        <end position="375"/>
    </location>
</feature>
<dbReference type="NCBIfam" id="TIGR00663">
    <property type="entry name" value="dnan"/>
    <property type="match status" value="1"/>
</dbReference>